<gene>
    <name evidence="1" type="ORF">M513_07600</name>
</gene>
<name>A0A085M2V4_9BILA</name>
<protein>
    <submittedName>
        <fullName evidence="1">Uncharacterized protein</fullName>
    </submittedName>
</protein>
<organism evidence="1 2">
    <name type="scientific">Trichuris suis</name>
    <name type="common">pig whipworm</name>
    <dbReference type="NCBI Taxonomy" id="68888"/>
    <lineage>
        <taxon>Eukaryota</taxon>
        <taxon>Metazoa</taxon>
        <taxon>Ecdysozoa</taxon>
        <taxon>Nematoda</taxon>
        <taxon>Enoplea</taxon>
        <taxon>Dorylaimia</taxon>
        <taxon>Trichinellida</taxon>
        <taxon>Trichuridae</taxon>
        <taxon>Trichuris</taxon>
    </lineage>
</organism>
<sequence>MDPASDGEFFLNAAVVICRTGLISFEDEEMRRDGVGFVNTTCLLPINDDCDNFKVASYRRSKDGQRRAVILRENSDKNTLAEGQSSIADPFRTLHGRPGREGCLSNWISSALVLVVRSLACFGTMSFHSHSECEHIFDCSVRHCTNELTMEGITVKVKEKRKNVG</sequence>
<proteinExistence type="predicted"/>
<keyword evidence="2" id="KW-1185">Reference proteome</keyword>
<dbReference type="AlphaFoldDB" id="A0A085M2V4"/>
<accession>A0A085M2V4</accession>
<reference evidence="1 2" key="1">
    <citation type="journal article" date="2014" name="Nat. Genet.">
        <title>Genome and transcriptome of the porcine whipworm Trichuris suis.</title>
        <authorList>
            <person name="Jex A.R."/>
            <person name="Nejsum P."/>
            <person name="Schwarz E.M."/>
            <person name="Hu L."/>
            <person name="Young N.D."/>
            <person name="Hall R.S."/>
            <person name="Korhonen P.K."/>
            <person name="Liao S."/>
            <person name="Thamsborg S."/>
            <person name="Xia J."/>
            <person name="Xu P."/>
            <person name="Wang S."/>
            <person name="Scheerlinck J.P."/>
            <person name="Hofmann A."/>
            <person name="Sternberg P.W."/>
            <person name="Wang J."/>
            <person name="Gasser R.B."/>
        </authorList>
    </citation>
    <scope>NUCLEOTIDE SEQUENCE [LARGE SCALE GENOMIC DNA]</scope>
    <source>
        <strain evidence="1">DCEP-RM93M</strain>
    </source>
</reference>
<dbReference type="EMBL" id="KL363238">
    <property type="protein sequence ID" value="KFD51550.1"/>
    <property type="molecule type" value="Genomic_DNA"/>
</dbReference>
<dbReference type="Proteomes" id="UP000030764">
    <property type="component" value="Unassembled WGS sequence"/>
</dbReference>
<evidence type="ECO:0000313" key="1">
    <source>
        <dbReference type="EMBL" id="KFD51550.1"/>
    </source>
</evidence>
<evidence type="ECO:0000313" key="2">
    <source>
        <dbReference type="Proteomes" id="UP000030764"/>
    </source>
</evidence>